<organism evidence="1 2">
    <name type="scientific">Cinchona calisaya</name>
    <dbReference type="NCBI Taxonomy" id="153742"/>
    <lineage>
        <taxon>Eukaryota</taxon>
        <taxon>Viridiplantae</taxon>
        <taxon>Streptophyta</taxon>
        <taxon>Embryophyta</taxon>
        <taxon>Tracheophyta</taxon>
        <taxon>Spermatophyta</taxon>
        <taxon>Magnoliopsida</taxon>
        <taxon>eudicotyledons</taxon>
        <taxon>Gunneridae</taxon>
        <taxon>Pentapetalae</taxon>
        <taxon>asterids</taxon>
        <taxon>lamiids</taxon>
        <taxon>Gentianales</taxon>
        <taxon>Rubiaceae</taxon>
        <taxon>Cinchonoideae</taxon>
        <taxon>Cinchoneae</taxon>
        <taxon>Cinchona</taxon>
    </lineage>
</organism>
<proteinExistence type="predicted"/>
<dbReference type="EMBL" id="JBJUIK010000010">
    <property type="protein sequence ID" value="KAL3517104.1"/>
    <property type="molecule type" value="Genomic_DNA"/>
</dbReference>
<dbReference type="AlphaFoldDB" id="A0ABD2ZDN4"/>
<accession>A0ABD2ZDN4</accession>
<name>A0ABD2ZDN4_9GENT</name>
<protein>
    <submittedName>
        <fullName evidence="1">Uncharacterized protein</fullName>
    </submittedName>
</protein>
<dbReference type="Proteomes" id="UP001630127">
    <property type="component" value="Unassembled WGS sequence"/>
</dbReference>
<reference evidence="1 2" key="1">
    <citation type="submission" date="2024-11" db="EMBL/GenBank/DDBJ databases">
        <title>A near-complete genome assembly of Cinchona calisaya.</title>
        <authorList>
            <person name="Lian D.C."/>
            <person name="Zhao X.W."/>
            <person name="Wei L."/>
        </authorList>
    </citation>
    <scope>NUCLEOTIDE SEQUENCE [LARGE SCALE GENOMIC DNA]</scope>
    <source>
        <tissue evidence="1">Nenye</tissue>
    </source>
</reference>
<evidence type="ECO:0000313" key="1">
    <source>
        <dbReference type="EMBL" id="KAL3517104.1"/>
    </source>
</evidence>
<sequence>MEQVVASAHSEYSELAATLNPNMELPSRCCGGYPTIRRLGPSEVSISPCWLQPPTSTSVFHCLKKKLLKKPPSSNLLDETDSMLQEFLPRQVHSFVEHLQKLNFSQELHLGTSLEVPKRMEVKKHFPVTKVIVTHLSMKSSASSILLSLND</sequence>
<keyword evidence="2" id="KW-1185">Reference proteome</keyword>
<evidence type="ECO:0000313" key="2">
    <source>
        <dbReference type="Proteomes" id="UP001630127"/>
    </source>
</evidence>
<gene>
    <name evidence="1" type="ORF">ACH5RR_024006</name>
</gene>
<comment type="caution">
    <text evidence="1">The sequence shown here is derived from an EMBL/GenBank/DDBJ whole genome shotgun (WGS) entry which is preliminary data.</text>
</comment>